<keyword evidence="5" id="KW-0158">Chromosome</keyword>
<evidence type="ECO:0000256" key="8">
    <source>
        <dbReference type="ARBA" id="ARBA00023242"/>
    </source>
</evidence>
<sequence length="332" mass="36514">MEEVLWLQEVYAFTQKNLLPVAELAGSDAGRLLASGLVRLVKALLGEGAVLPVSYSHLTWSSSRYKSWASEGEQELAVNHKALPRANLILIGRLTDRGPEEQVHDGSLFVRDASGALHCELVKPDLDWLGKLLLFPSWNYIPQSAVRPGQEAGGYLEISEAPVPLYTAPAPPTPGEPQDQPRLSAERARELLLVRRCSRGLRLSVYGEVAHLCPLLTIKEKTFFYCLLRFSESEAAVPVLVMGRGKLCWHRFLQQGALYLFSALRGVITRVLNMAAGLFELDGRLGLCLAYQQVLNGGRGLRPGARIEVSPHSAPCLSLNTLLLNNVPLLSY</sequence>
<evidence type="ECO:0000313" key="10">
    <source>
        <dbReference type="Proteomes" id="UP001166093"/>
    </source>
</evidence>
<dbReference type="Pfam" id="PF15489">
    <property type="entry name" value="CTC1"/>
    <property type="match status" value="1"/>
</dbReference>
<comment type="subcellular location">
    <subcellularLocation>
        <location evidence="2">Chromosome</location>
        <location evidence="2">Telomere</location>
    </subcellularLocation>
    <subcellularLocation>
        <location evidence="1">Nucleus</location>
    </subcellularLocation>
</comment>
<keyword evidence="8" id="KW-0539">Nucleus</keyword>
<reference evidence="9" key="1">
    <citation type="journal article" date="2021" name="Cell">
        <title>Tracing the genetic footprints of vertebrate landing in non-teleost ray-finned fishes.</title>
        <authorList>
            <person name="Bi X."/>
            <person name="Wang K."/>
            <person name="Yang L."/>
            <person name="Pan H."/>
            <person name="Jiang H."/>
            <person name="Wei Q."/>
            <person name="Fang M."/>
            <person name="Yu H."/>
            <person name="Zhu C."/>
            <person name="Cai Y."/>
            <person name="He Y."/>
            <person name="Gan X."/>
            <person name="Zeng H."/>
            <person name="Yu D."/>
            <person name="Zhu Y."/>
            <person name="Jiang H."/>
            <person name="Qiu Q."/>
            <person name="Yang H."/>
            <person name="Zhang Y.E."/>
            <person name="Wang W."/>
            <person name="Zhu M."/>
            <person name="He S."/>
            <person name="Zhang G."/>
        </authorList>
    </citation>
    <scope>NUCLEOTIDE SEQUENCE</scope>
    <source>
        <strain evidence="9">Pddl_001</strain>
    </source>
</reference>
<comment type="similarity">
    <text evidence="3">Belongs to the CTC1 family.</text>
</comment>
<feature type="non-terminal residue" evidence="9">
    <location>
        <position position="1"/>
    </location>
</feature>
<keyword evidence="7" id="KW-0238">DNA-binding</keyword>
<evidence type="ECO:0000256" key="4">
    <source>
        <dbReference type="ARBA" id="ARBA00016175"/>
    </source>
</evidence>
<evidence type="ECO:0000256" key="7">
    <source>
        <dbReference type="ARBA" id="ARBA00023125"/>
    </source>
</evidence>
<organism evidence="9 10">
    <name type="scientific">Polyodon spathula</name>
    <name type="common">North American paddlefish</name>
    <name type="synonym">Squalus spathula</name>
    <dbReference type="NCBI Taxonomy" id="7913"/>
    <lineage>
        <taxon>Eukaryota</taxon>
        <taxon>Metazoa</taxon>
        <taxon>Chordata</taxon>
        <taxon>Craniata</taxon>
        <taxon>Vertebrata</taxon>
        <taxon>Euteleostomi</taxon>
        <taxon>Actinopterygii</taxon>
        <taxon>Chondrostei</taxon>
        <taxon>Acipenseriformes</taxon>
        <taxon>Polyodontidae</taxon>
        <taxon>Polyodon</taxon>
    </lineage>
</organism>
<comment type="caution">
    <text evidence="9">The sequence shown here is derived from an EMBL/GenBank/DDBJ whole genome shotgun (WGS) entry which is preliminary data.</text>
</comment>
<evidence type="ECO:0000313" key="9">
    <source>
        <dbReference type="EMBL" id="MBN3271527.1"/>
    </source>
</evidence>
<dbReference type="InterPro" id="IPR029156">
    <property type="entry name" value="CTC1"/>
</dbReference>
<feature type="non-terminal residue" evidence="9">
    <location>
        <position position="332"/>
    </location>
</feature>
<name>A0ABS2XBG5_POLSP</name>
<evidence type="ECO:0000256" key="3">
    <source>
        <dbReference type="ARBA" id="ARBA00006332"/>
    </source>
</evidence>
<keyword evidence="6" id="KW-0779">Telomere</keyword>
<protein>
    <recommendedName>
        <fullName evidence="4">CST complex subunit CTC1</fullName>
    </recommendedName>
</protein>
<evidence type="ECO:0000256" key="2">
    <source>
        <dbReference type="ARBA" id="ARBA00004574"/>
    </source>
</evidence>
<dbReference type="InterPro" id="IPR042617">
    <property type="entry name" value="CTC1-like"/>
</dbReference>
<evidence type="ECO:0000256" key="6">
    <source>
        <dbReference type="ARBA" id="ARBA00022895"/>
    </source>
</evidence>
<dbReference type="PANTHER" id="PTHR14865:SF2">
    <property type="entry name" value="CST COMPLEX SUBUNIT CTC1"/>
    <property type="match status" value="1"/>
</dbReference>
<proteinExistence type="inferred from homology"/>
<evidence type="ECO:0000256" key="1">
    <source>
        <dbReference type="ARBA" id="ARBA00004123"/>
    </source>
</evidence>
<keyword evidence="10" id="KW-1185">Reference proteome</keyword>
<dbReference type="Proteomes" id="UP001166093">
    <property type="component" value="Unassembled WGS sequence"/>
</dbReference>
<evidence type="ECO:0000256" key="5">
    <source>
        <dbReference type="ARBA" id="ARBA00022454"/>
    </source>
</evidence>
<accession>A0ABS2XBG5</accession>
<dbReference type="PANTHER" id="PTHR14865">
    <property type="entry name" value="CST COMPLEX SUBUNIT CTC1"/>
    <property type="match status" value="1"/>
</dbReference>
<gene>
    <name evidence="9" type="primary">Ctc1</name>
    <name evidence="9" type="ORF">GTO93_0005516</name>
</gene>
<dbReference type="EMBL" id="JAAWVQ010011641">
    <property type="protein sequence ID" value="MBN3271527.1"/>
    <property type="molecule type" value="Genomic_DNA"/>
</dbReference>